<name>A0A7D9LHH6_PARCT</name>
<sequence>MSIATSARLYPSLCDLVDQCAELLSLLDQGTAVKMTAGCPTTIVSRSNEERTRIIKLQVPLRSFADFHRQMITTELRNIPANVKKPFTVHSNIKLTNLYNSMSYFDSFTHSLQLRMVARSVPGKAVYQSETMASPLSIYPLV</sequence>
<dbReference type="Proteomes" id="UP001152795">
    <property type="component" value="Unassembled WGS sequence"/>
</dbReference>
<keyword evidence="2" id="KW-1185">Reference proteome</keyword>
<comment type="caution">
    <text evidence="1">The sequence shown here is derived from an EMBL/GenBank/DDBJ whole genome shotgun (WGS) entry which is preliminary data.</text>
</comment>
<reference evidence="1" key="1">
    <citation type="submission" date="2020-04" db="EMBL/GenBank/DDBJ databases">
        <authorList>
            <person name="Alioto T."/>
            <person name="Alioto T."/>
            <person name="Gomez Garrido J."/>
        </authorList>
    </citation>
    <scope>NUCLEOTIDE SEQUENCE</scope>
    <source>
        <strain evidence="1">A484AB</strain>
    </source>
</reference>
<organism evidence="1 2">
    <name type="scientific">Paramuricea clavata</name>
    <name type="common">Red gorgonian</name>
    <name type="synonym">Violescent sea-whip</name>
    <dbReference type="NCBI Taxonomy" id="317549"/>
    <lineage>
        <taxon>Eukaryota</taxon>
        <taxon>Metazoa</taxon>
        <taxon>Cnidaria</taxon>
        <taxon>Anthozoa</taxon>
        <taxon>Octocorallia</taxon>
        <taxon>Malacalcyonacea</taxon>
        <taxon>Plexauridae</taxon>
        <taxon>Paramuricea</taxon>
    </lineage>
</organism>
<evidence type="ECO:0000313" key="1">
    <source>
        <dbReference type="EMBL" id="CAB4032384.1"/>
    </source>
</evidence>
<accession>A0A7D9LHH6</accession>
<dbReference type="AlphaFoldDB" id="A0A7D9LHH6"/>
<proteinExistence type="predicted"/>
<protein>
    <submittedName>
        <fullName evidence="1">Uncharacterized protein</fullName>
    </submittedName>
</protein>
<gene>
    <name evidence="1" type="ORF">PACLA_8A011857</name>
</gene>
<evidence type="ECO:0000313" key="2">
    <source>
        <dbReference type="Proteomes" id="UP001152795"/>
    </source>
</evidence>
<dbReference type="EMBL" id="CACRXK020018357">
    <property type="protein sequence ID" value="CAB4032384.1"/>
    <property type="molecule type" value="Genomic_DNA"/>
</dbReference>